<gene>
    <name evidence="1" type="ORF">HU200_013376</name>
</gene>
<proteinExistence type="predicted"/>
<dbReference type="AlphaFoldDB" id="A0A835FCQ8"/>
<dbReference type="OrthoDB" id="691231at2759"/>
<sequence>MQGGGTGTGTGTGAAAQEWEWFYASGGQPDAEQGVVVDGAFLMELLADAPVTEQAPEDVDRLSHVIRSLEAEIGGAGPPSSAPEDGESKVEHVAGEDDLSSGGLEEYYMMLDLDASIVPGACVAEPPLEYWTEVPAAVVEHDMCGWYVDGDGAMVGYEFREQGYYGYSESPHVEHVYSPLWE</sequence>
<evidence type="ECO:0000313" key="2">
    <source>
        <dbReference type="Proteomes" id="UP000636709"/>
    </source>
</evidence>
<reference evidence="1" key="1">
    <citation type="submission" date="2020-07" db="EMBL/GenBank/DDBJ databases">
        <title>Genome sequence and genetic diversity analysis of an under-domesticated orphan crop, white fonio (Digitaria exilis).</title>
        <authorList>
            <person name="Bennetzen J.L."/>
            <person name="Chen S."/>
            <person name="Ma X."/>
            <person name="Wang X."/>
            <person name="Yssel A.E.J."/>
            <person name="Chaluvadi S.R."/>
            <person name="Johnson M."/>
            <person name="Gangashetty P."/>
            <person name="Hamidou F."/>
            <person name="Sanogo M.D."/>
            <person name="Zwaenepoel A."/>
            <person name="Wallace J."/>
            <person name="Van De Peer Y."/>
            <person name="Van Deynze A."/>
        </authorList>
    </citation>
    <scope>NUCLEOTIDE SEQUENCE</scope>
    <source>
        <tissue evidence="1">Leaves</tissue>
    </source>
</reference>
<keyword evidence="2" id="KW-1185">Reference proteome</keyword>
<dbReference type="PANTHER" id="PTHR37611">
    <property type="entry name" value="VIRUS-SPECIFIC-SIGNALING-PATHWAY REGULATED PROTEIN-RELATED"/>
    <property type="match status" value="1"/>
</dbReference>
<name>A0A835FCQ8_9POAL</name>
<dbReference type="PANTHER" id="PTHR37611:SF4">
    <property type="entry name" value="OS06G0538400 PROTEIN"/>
    <property type="match status" value="1"/>
</dbReference>
<accession>A0A835FCQ8</accession>
<dbReference type="Proteomes" id="UP000636709">
    <property type="component" value="Unassembled WGS sequence"/>
</dbReference>
<dbReference type="EMBL" id="JACEFO010001214">
    <property type="protein sequence ID" value="KAF8746359.1"/>
    <property type="molecule type" value="Genomic_DNA"/>
</dbReference>
<organism evidence="1 2">
    <name type="scientific">Digitaria exilis</name>
    <dbReference type="NCBI Taxonomy" id="1010633"/>
    <lineage>
        <taxon>Eukaryota</taxon>
        <taxon>Viridiplantae</taxon>
        <taxon>Streptophyta</taxon>
        <taxon>Embryophyta</taxon>
        <taxon>Tracheophyta</taxon>
        <taxon>Spermatophyta</taxon>
        <taxon>Magnoliopsida</taxon>
        <taxon>Liliopsida</taxon>
        <taxon>Poales</taxon>
        <taxon>Poaceae</taxon>
        <taxon>PACMAD clade</taxon>
        <taxon>Panicoideae</taxon>
        <taxon>Panicodae</taxon>
        <taxon>Paniceae</taxon>
        <taxon>Anthephorinae</taxon>
        <taxon>Digitaria</taxon>
    </lineage>
</organism>
<protein>
    <submittedName>
        <fullName evidence="1">Uncharacterized protein</fullName>
    </submittedName>
</protein>
<comment type="caution">
    <text evidence="1">The sequence shown here is derived from an EMBL/GenBank/DDBJ whole genome shotgun (WGS) entry which is preliminary data.</text>
</comment>
<evidence type="ECO:0000313" key="1">
    <source>
        <dbReference type="EMBL" id="KAF8746359.1"/>
    </source>
</evidence>